<dbReference type="AlphaFoldDB" id="A0AA36F659"/>
<keyword evidence="1" id="KW-1133">Transmembrane helix</keyword>
<dbReference type="EMBL" id="OX597820">
    <property type="protein sequence ID" value="CAI9725809.1"/>
    <property type="molecule type" value="Genomic_DNA"/>
</dbReference>
<keyword evidence="3" id="KW-1185">Reference proteome</keyword>
<feature type="transmembrane region" description="Helical" evidence="1">
    <location>
        <begin position="12"/>
        <end position="36"/>
    </location>
</feature>
<sequence>MKTGDESRFSNSLRVITTTTTAAAAAAAAVTAHILITEFYRSMKRDQCEDISALVFLRNLDSPLLYSGDLGMIQGK</sequence>
<keyword evidence="1" id="KW-0812">Transmembrane</keyword>
<name>A0AA36F659_OCTVU</name>
<protein>
    <submittedName>
        <fullName evidence="2">Uncharacterized protein</fullName>
    </submittedName>
</protein>
<organism evidence="2 3">
    <name type="scientific">Octopus vulgaris</name>
    <name type="common">Common octopus</name>
    <dbReference type="NCBI Taxonomy" id="6645"/>
    <lineage>
        <taxon>Eukaryota</taxon>
        <taxon>Metazoa</taxon>
        <taxon>Spiralia</taxon>
        <taxon>Lophotrochozoa</taxon>
        <taxon>Mollusca</taxon>
        <taxon>Cephalopoda</taxon>
        <taxon>Coleoidea</taxon>
        <taxon>Octopodiformes</taxon>
        <taxon>Octopoda</taxon>
        <taxon>Incirrata</taxon>
        <taxon>Octopodidae</taxon>
        <taxon>Octopus</taxon>
    </lineage>
</organism>
<gene>
    <name evidence="2" type="ORF">OCTVUL_1B016148</name>
</gene>
<accession>A0AA36F659</accession>
<evidence type="ECO:0000313" key="3">
    <source>
        <dbReference type="Proteomes" id="UP001162480"/>
    </source>
</evidence>
<keyword evidence="1" id="KW-0472">Membrane</keyword>
<dbReference type="Proteomes" id="UP001162480">
    <property type="component" value="Chromosome 7"/>
</dbReference>
<proteinExistence type="predicted"/>
<evidence type="ECO:0000313" key="2">
    <source>
        <dbReference type="EMBL" id="CAI9725809.1"/>
    </source>
</evidence>
<evidence type="ECO:0000256" key="1">
    <source>
        <dbReference type="SAM" id="Phobius"/>
    </source>
</evidence>
<reference evidence="2" key="1">
    <citation type="submission" date="2023-08" db="EMBL/GenBank/DDBJ databases">
        <authorList>
            <person name="Alioto T."/>
            <person name="Alioto T."/>
            <person name="Gomez Garrido J."/>
        </authorList>
    </citation>
    <scope>NUCLEOTIDE SEQUENCE</scope>
</reference>